<dbReference type="InterPro" id="IPR036188">
    <property type="entry name" value="FAD/NAD-bd_sf"/>
</dbReference>
<evidence type="ECO:0000256" key="1">
    <source>
        <dbReference type="SAM" id="MobiDB-lite"/>
    </source>
</evidence>
<feature type="region of interest" description="Disordered" evidence="1">
    <location>
        <begin position="371"/>
        <end position="391"/>
    </location>
</feature>
<dbReference type="AlphaFoldDB" id="A0A9W7EHC1"/>
<reference evidence="3" key="1">
    <citation type="journal article" date="2023" name="Commun. Biol.">
        <title>Genome analysis of Parmales, the sister group of diatoms, reveals the evolutionary specialization of diatoms from phago-mixotrophs to photoautotrophs.</title>
        <authorList>
            <person name="Ban H."/>
            <person name="Sato S."/>
            <person name="Yoshikawa S."/>
            <person name="Yamada K."/>
            <person name="Nakamura Y."/>
            <person name="Ichinomiya M."/>
            <person name="Sato N."/>
            <person name="Blanc-Mathieu R."/>
            <person name="Endo H."/>
            <person name="Kuwata A."/>
            <person name="Ogata H."/>
        </authorList>
    </citation>
    <scope>NUCLEOTIDE SEQUENCE [LARGE SCALE GENOMIC DNA]</scope>
    <source>
        <strain evidence="3">NIES 3701</strain>
    </source>
</reference>
<dbReference type="SUPFAM" id="SSF51905">
    <property type="entry name" value="FAD/NAD(P)-binding domain"/>
    <property type="match status" value="2"/>
</dbReference>
<feature type="region of interest" description="Disordered" evidence="1">
    <location>
        <begin position="77"/>
        <end position="131"/>
    </location>
</feature>
<protein>
    <recommendedName>
        <fullName evidence="4">FAD/NAD(P)-binding domain-containing protein</fullName>
    </recommendedName>
</protein>
<accession>A0A9W7EHC1</accession>
<name>A0A9W7EHC1_9STRA</name>
<gene>
    <name evidence="2" type="ORF">TrST_g7831</name>
</gene>
<feature type="compositionally biased region" description="Low complexity" evidence="1">
    <location>
        <begin position="120"/>
        <end position="131"/>
    </location>
</feature>
<proteinExistence type="predicted"/>
<sequence>MSALTNHPVQAYIDDASALIDCIVEDDSLLSKLKTFRISGSRSSDQTLVPTLDPTLKKLNDLVDGFRDLSALLEEGNFGGPSAMEEEKIEEEKSSHRSSHRSSHSPLQQNHAMEDDSDDSSSASSNVSSNDSNEETFSVVIIGASASGLGVASALLSASPDLDIKILERSSCVGSSFLSWPPFTRFISPSFYSNPFGPNDLNQITPDENGPQTHSQSQHPTGAEYASYLQTLSRTKKFNNRTLESYISFNTHVSSVTSLPYAGSSAFKISMDSGASICSRYVIYAGGEYVHPFSPLPLKVKSPNASVHYSEISDWKVYSDCVKKFCGTVVIVGGGEAGFDAALHVLDEAGDPNDGDEAGLKPRVILIDRGSGSGEGADSGGAGKVDDPSTTLTPITRARVEEARKKYRNLFQIEEGCECTEIGEEVSETGRKVFLAKYRSSRTNRVTTVSSEAPVILATGFNLSQSKTCCLNGICDWDESGRPVLTQDCDEVERTKGVFVVGPMVKHNEEVIFCFIYKFRCRFALVAGEILSRLIAEYHSVQTNSDGTVVVDEEGHKKLDMVERTCRFYQEKGMLITDLSCAVCGDVEGSC</sequence>
<feature type="compositionally biased region" description="Polar residues" evidence="1">
    <location>
        <begin position="200"/>
        <end position="220"/>
    </location>
</feature>
<dbReference type="Pfam" id="PF13738">
    <property type="entry name" value="Pyr_redox_3"/>
    <property type="match status" value="1"/>
</dbReference>
<dbReference type="Gene3D" id="3.50.50.60">
    <property type="entry name" value="FAD/NAD(P)-binding domain"/>
    <property type="match status" value="2"/>
</dbReference>
<keyword evidence="3" id="KW-1185">Reference proteome</keyword>
<evidence type="ECO:0008006" key="4">
    <source>
        <dbReference type="Google" id="ProtNLM"/>
    </source>
</evidence>
<dbReference type="Proteomes" id="UP001165085">
    <property type="component" value="Unassembled WGS sequence"/>
</dbReference>
<evidence type="ECO:0000313" key="2">
    <source>
        <dbReference type="EMBL" id="GMH77945.1"/>
    </source>
</evidence>
<feature type="region of interest" description="Disordered" evidence="1">
    <location>
        <begin position="198"/>
        <end position="221"/>
    </location>
</feature>
<comment type="caution">
    <text evidence="2">The sequence shown here is derived from an EMBL/GenBank/DDBJ whole genome shotgun (WGS) entry which is preliminary data.</text>
</comment>
<dbReference type="EMBL" id="BRXY01000215">
    <property type="protein sequence ID" value="GMH77945.1"/>
    <property type="molecule type" value="Genomic_DNA"/>
</dbReference>
<feature type="compositionally biased region" description="Gly residues" evidence="1">
    <location>
        <begin position="371"/>
        <end position="383"/>
    </location>
</feature>
<evidence type="ECO:0000313" key="3">
    <source>
        <dbReference type="Proteomes" id="UP001165085"/>
    </source>
</evidence>
<dbReference type="OrthoDB" id="66881at2759"/>
<organism evidence="2 3">
    <name type="scientific">Triparma strigata</name>
    <dbReference type="NCBI Taxonomy" id="1606541"/>
    <lineage>
        <taxon>Eukaryota</taxon>
        <taxon>Sar</taxon>
        <taxon>Stramenopiles</taxon>
        <taxon>Ochrophyta</taxon>
        <taxon>Bolidophyceae</taxon>
        <taxon>Parmales</taxon>
        <taxon>Triparmaceae</taxon>
        <taxon>Triparma</taxon>
    </lineage>
</organism>